<dbReference type="InterPro" id="IPR031100">
    <property type="entry name" value="LOG_fam"/>
</dbReference>
<dbReference type="NCBIfam" id="TIGR00730">
    <property type="entry name" value="Rossman fold protein, TIGR00730 family"/>
    <property type="match status" value="1"/>
</dbReference>
<evidence type="ECO:0000313" key="1">
    <source>
        <dbReference type="EMBL" id="CBI01824.1"/>
    </source>
</evidence>
<dbReference type="PANTHER" id="PTHR31223">
    <property type="entry name" value="LOG FAMILY PROTEIN YJL055W"/>
    <property type="match status" value="1"/>
</dbReference>
<dbReference type="GO" id="GO:0016799">
    <property type="term" value="F:hydrolase activity, hydrolyzing N-glycosyl compounds"/>
    <property type="evidence" value="ECO:0007669"/>
    <property type="project" value="TreeGrafter"/>
</dbReference>
<dbReference type="GO" id="GO:0005829">
    <property type="term" value="C:cytosol"/>
    <property type="evidence" value="ECO:0007669"/>
    <property type="project" value="TreeGrafter"/>
</dbReference>
<evidence type="ECO:0008006" key="2">
    <source>
        <dbReference type="Google" id="ProtNLM"/>
    </source>
</evidence>
<name>E6Q3R3_9ZZZZ</name>
<comment type="caution">
    <text evidence="1">The sequence shown here is derived from an EMBL/GenBank/DDBJ whole genome shotgun (WGS) entry which is preliminary data.</text>
</comment>
<dbReference type="AlphaFoldDB" id="E6Q3R3"/>
<gene>
    <name evidence="1" type="ORF">CARN4_0816</name>
</gene>
<dbReference type="GO" id="GO:0009691">
    <property type="term" value="P:cytokinin biosynthetic process"/>
    <property type="evidence" value="ECO:0007669"/>
    <property type="project" value="InterPro"/>
</dbReference>
<dbReference type="Pfam" id="PF03641">
    <property type="entry name" value="Lysine_decarbox"/>
    <property type="match status" value="1"/>
</dbReference>
<dbReference type="PANTHER" id="PTHR31223:SF70">
    <property type="entry name" value="LOG FAMILY PROTEIN YJL055W"/>
    <property type="match status" value="1"/>
</dbReference>
<sequence>MKRICVFCGSRPGRDDTFLSLARSVGTELAERGIGIVYGGGRVGMMGALADAALAAGGEVTGIIPHALERAEVAHQGLTALHVVISMHERKAMMGNLSDAFLALPGGFGTMDELFEALTWQQLGYHQKPIALLDNGDFFAPLMGLLQRMLDDDLLTIESYGRVRLARSLADVLADPAMARALTPSSDASR</sequence>
<accession>E6Q3R3</accession>
<protein>
    <recommendedName>
        <fullName evidence="2">Cytokinin riboside 5'-monophosphate phosphoribohydrolase</fullName>
    </recommendedName>
</protein>
<dbReference type="EMBL" id="CABO01000025">
    <property type="protein sequence ID" value="CBI01824.1"/>
    <property type="molecule type" value="Genomic_DNA"/>
</dbReference>
<dbReference type="Gene3D" id="3.40.50.450">
    <property type="match status" value="1"/>
</dbReference>
<dbReference type="InterPro" id="IPR005269">
    <property type="entry name" value="LOG"/>
</dbReference>
<organism evidence="1">
    <name type="scientific">mine drainage metagenome</name>
    <dbReference type="NCBI Taxonomy" id="410659"/>
    <lineage>
        <taxon>unclassified sequences</taxon>
        <taxon>metagenomes</taxon>
        <taxon>ecological metagenomes</taxon>
    </lineage>
</organism>
<dbReference type="SUPFAM" id="SSF102405">
    <property type="entry name" value="MCP/YpsA-like"/>
    <property type="match status" value="1"/>
</dbReference>
<proteinExistence type="predicted"/>
<reference evidence="1" key="1">
    <citation type="submission" date="2009-10" db="EMBL/GenBank/DDBJ databases">
        <title>Diversity of trophic interactions inside an arsenic-rich microbial ecosystem.</title>
        <authorList>
            <person name="Bertin P.N."/>
            <person name="Heinrich-Salmeron A."/>
            <person name="Pelletier E."/>
            <person name="Goulhen-Chollet F."/>
            <person name="Arsene-Ploetze F."/>
            <person name="Gallien S."/>
            <person name="Calteau A."/>
            <person name="Vallenet D."/>
            <person name="Casiot C."/>
            <person name="Chane-Woon-Ming B."/>
            <person name="Giloteaux L."/>
            <person name="Barakat M."/>
            <person name="Bonnefoy V."/>
            <person name="Bruneel O."/>
            <person name="Chandler M."/>
            <person name="Cleiss J."/>
            <person name="Duran R."/>
            <person name="Elbaz-Poulichet F."/>
            <person name="Fonknechten N."/>
            <person name="Lauga B."/>
            <person name="Mornico D."/>
            <person name="Ortet P."/>
            <person name="Schaeffer C."/>
            <person name="Siguier P."/>
            <person name="Alexander Thil Smith A."/>
            <person name="Van Dorsselaer A."/>
            <person name="Weissenbach J."/>
            <person name="Medigue C."/>
            <person name="Le Paslier D."/>
        </authorList>
    </citation>
    <scope>NUCLEOTIDE SEQUENCE</scope>
</reference>